<reference evidence="1" key="2">
    <citation type="submission" date="2020-09" db="EMBL/GenBank/DDBJ databases">
        <authorList>
            <person name="Sun Q."/>
            <person name="Ohkuma M."/>
        </authorList>
    </citation>
    <scope>NUCLEOTIDE SEQUENCE</scope>
    <source>
        <strain evidence="1">JCM 3090</strain>
    </source>
</reference>
<sequence length="70" mass="7512">MGWRVTVADSSWSGKGPEHLGYAKMFRLFPLPAGVRVGRRALLASPPRDTPANAPAPVAQVGFTYREGTS</sequence>
<gene>
    <name evidence="1" type="ORF">GCM10010123_02140</name>
</gene>
<reference evidence="1" key="1">
    <citation type="journal article" date="2014" name="Int. J. Syst. Evol. Microbiol.">
        <title>Complete genome sequence of Corynebacterium casei LMG S-19264T (=DSM 44701T), isolated from a smear-ripened cheese.</title>
        <authorList>
            <consortium name="US DOE Joint Genome Institute (JGI-PGF)"/>
            <person name="Walter F."/>
            <person name="Albersmeier A."/>
            <person name="Kalinowski J."/>
            <person name="Ruckert C."/>
        </authorList>
    </citation>
    <scope>NUCLEOTIDE SEQUENCE</scope>
    <source>
        <strain evidence="1">JCM 3090</strain>
    </source>
</reference>
<name>A0A8J3B682_9ACTN</name>
<evidence type="ECO:0000313" key="2">
    <source>
        <dbReference type="Proteomes" id="UP000649739"/>
    </source>
</evidence>
<keyword evidence="2" id="KW-1185">Reference proteome</keyword>
<proteinExistence type="predicted"/>
<dbReference type="AlphaFoldDB" id="A0A8J3B682"/>
<accession>A0A8J3B682</accession>
<dbReference type="Proteomes" id="UP000649739">
    <property type="component" value="Unassembled WGS sequence"/>
</dbReference>
<dbReference type="EMBL" id="BMQB01000001">
    <property type="protein sequence ID" value="GGJ75788.1"/>
    <property type="molecule type" value="Genomic_DNA"/>
</dbReference>
<organism evidence="1 2">
    <name type="scientific">Pilimelia anulata</name>
    <dbReference type="NCBI Taxonomy" id="53371"/>
    <lineage>
        <taxon>Bacteria</taxon>
        <taxon>Bacillati</taxon>
        <taxon>Actinomycetota</taxon>
        <taxon>Actinomycetes</taxon>
        <taxon>Micromonosporales</taxon>
        <taxon>Micromonosporaceae</taxon>
        <taxon>Pilimelia</taxon>
    </lineage>
</organism>
<protein>
    <submittedName>
        <fullName evidence="1">Uncharacterized protein</fullName>
    </submittedName>
</protein>
<comment type="caution">
    <text evidence="1">The sequence shown here is derived from an EMBL/GenBank/DDBJ whole genome shotgun (WGS) entry which is preliminary data.</text>
</comment>
<evidence type="ECO:0000313" key="1">
    <source>
        <dbReference type="EMBL" id="GGJ75788.1"/>
    </source>
</evidence>